<accession>A0A1Q2HPX0</accession>
<gene>
    <name evidence="1" type="ORF">L21SP3_01175</name>
</gene>
<dbReference type="EMBL" id="CP019633">
    <property type="protein sequence ID" value="AQQ09371.1"/>
    <property type="molecule type" value="Genomic_DNA"/>
</dbReference>
<organism evidence="1 2">
    <name type="scientific">Sedimentisphaera cyanobacteriorum</name>
    <dbReference type="NCBI Taxonomy" id="1940790"/>
    <lineage>
        <taxon>Bacteria</taxon>
        <taxon>Pseudomonadati</taxon>
        <taxon>Planctomycetota</taxon>
        <taxon>Phycisphaerae</taxon>
        <taxon>Sedimentisphaerales</taxon>
        <taxon>Sedimentisphaeraceae</taxon>
        <taxon>Sedimentisphaera</taxon>
    </lineage>
</organism>
<protein>
    <submittedName>
        <fullName evidence="1">Uncharacterized protein</fullName>
    </submittedName>
</protein>
<dbReference type="AlphaFoldDB" id="A0A1Q2HPX0"/>
<dbReference type="RefSeq" id="WP_077539970.1">
    <property type="nucleotide sequence ID" value="NZ_CP019633.1"/>
</dbReference>
<evidence type="ECO:0000313" key="2">
    <source>
        <dbReference type="Proteomes" id="UP000188273"/>
    </source>
</evidence>
<evidence type="ECO:0000313" key="1">
    <source>
        <dbReference type="EMBL" id="AQQ09371.1"/>
    </source>
</evidence>
<keyword evidence="2" id="KW-1185">Reference proteome</keyword>
<dbReference type="KEGG" id="pbu:L21SP3_01175"/>
<proteinExistence type="predicted"/>
<name>A0A1Q2HPX0_9BACT</name>
<dbReference type="Proteomes" id="UP000188273">
    <property type="component" value="Chromosome"/>
</dbReference>
<sequence>MNISLEEVSEIMRLSAIETESAQDREAQIKQLENTLHLLKKISSSQKESRNIDQEAWKEIINFIEAQLDKSRYLQKQD</sequence>
<reference evidence="2" key="1">
    <citation type="submission" date="2017-02" db="EMBL/GenBank/DDBJ databases">
        <title>Comparative genomics and description of representatives of a novel lineage of planctomycetes thriving in anoxic sediments.</title>
        <authorList>
            <person name="Spring S."/>
            <person name="Bunk B."/>
            <person name="Sproer C."/>
            <person name="Klenk H.-P."/>
        </authorList>
    </citation>
    <scope>NUCLEOTIDE SEQUENCE [LARGE SCALE GENOMIC DNA]</scope>
    <source>
        <strain evidence="2">L21-RPul-D3</strain>
    </source>
</reference>